<dbReference type="PROSITE" id="PS00018">
    <property type="entry name" value="EF_HAND_1"/>
    <property type="match status" value="1"/>
</dbReference>
<comment type="similarity">
    <text evidence="8">Belongs to the TonB-dependent receptor family.</text>
</comment>
<keyword evidence="5" id="KW-0732">Signal</keyword>
<dbReference type="Gene3D" id="2.170.130.10">
    <property type="entry name" value="TonB-dependent receptor, plug domain"/>
    <property type="match status" value="1"/>
</dbReference>
<dbReference type="InterPro" id="IPR039426">
    <property type="entry name" value="TonB-dep_rcpt-like"/>
</dbReference>
<dbReference type="GO" id="GO:0009279">
    <property type="term" value="C:cell outer membrane"/>
    <property type="evidence" value="ECO:0007669"/>
    <property type="project" value="UniProtKB-SubCell"/>
</dbReference>
<dbReference type="EMBL" id="FUZU01000004">
    <property type="protein sequence ID" value="SKC87423.1"/>
    <property type="molecule type" value="Genomic_DNA"/>
</dbReference>
<keyword evidence="11" id="KW-1185">Reference proteome</keyword>
<dbReference type="FunFam" id="2.170.130.10:FF:000003">
    <property type="entry name" value="SusC/RagA family TonB-linked outer membrane protein"/>
    <property type="match status" value="1"/>
</dbReference>
<evidence type="ECO:0000256" key="7">
    <source>
        <dbReference type="ARBA" id="ARBA00023237"/>
    </source>
</evidence>
<dbReference type="InterPro" id="IPR023996">
    <property type="entry name" value="TonB-dep_OMP_SusC/RagA"/>
</dbReference>
<protein>
    <submittedName>
        <fullName evidence="10">TonB-linked outer membrane protein, SusC/RagA family</fullName>
    </submittedName>
</protein>
<dbReference type="InterPro" id="IPR023997">
    <property type="entry name" value="TonB-dep_OMP_SusC/RagA_CS"/>
</dbReference>
<dbReference type="RefSeq" id="WP_245840813.1">
    <property type="nucleotide sequence ID" value="NZ_FUZU01000004.1"/>
</dbReference>
<dbReference type="PANTHER" id="PTHR30069:SF29">
    <property type="entry name" value="HEMOGLOBIN AND HEMOGLOBIN-HAPTOGLOBIN-BINDING PROTEIN 1-RELATED"/>
    <property type="match status" value="1"/>
</dbReference>
<organism evidence="10 11">
    <name type="scientific">Ohtaekwangia koreensis</name>
    <dbReference type="NCBI Taxonomy" id="688867"/>
    <lineage>
        <taxon>Bacteria</taxon>
        <taxon>Pseudomonadati</taxon>
        <taxon>Bacteroidota</taxon>
        <taxon>Cytophagia</taxon>
        <taxon>Cytophagales</taxon>
        <taxon>Fulvivirgaceae</taxon>
        <taxon>Ohtaekwangia</taxon>
    </lineage>
</organism>
<dbReference type="AlphaFoldDB" id="A0A1T5MH71"/>
<dbReference type="InterPro" id="IPR012910">
    <property type="entry name" value="Plug_dom"/>
</dbReference>
<sequence length="1176" mass="131212">MQEILQTHVNLSKIMRITLSQIVVMLILTGISRAEVGKAQSLLDRSVTLTVEKVSLSKALDRIEKNASVRFVYSKNFISLKDEVSFSAEKEKLESVLNKLLGPLNIQYQVIKDRIVLNKVRGIEDDTEEVTATENLVTENTLFSVTGRVTDGTESLPGVNVLVKGTTVGTTTDSDGRYTLDVPSGSTTLIFSFIGYIAQEVDITNRTTVDVALVADVQQLSEVVVVGYGEQKKETVTGAVATVKGSDLVKSPALNLTNSIAGRMPGVIAVNRSGEPGYDGSSIRIRGSNTLGSNDALIVIDGIPARSGGIERLNPADIESISVLKDASAAIYGSRAANGVILITTKRGKTGKPEILYSFNQGWSRPTVVPKLADATQFAEMRNELEIFNLPVDEWSAANAAFKQSGTYTRPNGTVVDAPYTPDDFQKFKDGSDPWGHPNTDWYDATLKNWSPQSRHNLQLTGGTENFKYLTSLGYQNQDAYYKNAATGYKQYDIRINLDANVNKYIKTTIGILGRQENRFYPTRSAGAIFRMQMRGLPTQPAFWPNGLPGPDIENGENPVVITTNQTGYDRDTRYYVQTNGSVDVTIPWVKGLKLTGTASVDKYIKRTKKWEIPWYLYTWDKVSYEDDGVTPKLSKGQRGPAEPRLSQGDEDQLNVLLGGILTYERTFNDHALTFLAGTNRETIDNDYFNSYRRFFISSSVDQLIAGGNAEKNANGGGWERARINYFGRVAYNYKEKYLLEFLWRYDGSYMFPEDTRYGFFPGVMAGWQISEEDFWKNNVNVVSYFKLRGSWGQLGNDQIYYDVNANGTIDGDELQEYQYLSTNAFRSYIIGGQEVGTIYETRVPNPTVTWEVANNFNLGLEGALLSGKINFQFDVFWNKRSNILWRKNASVPQTTGMTLPAENIGKVNNKGWEFLIGYNGQVGELSYNVSVNGGYAKNKVIYWDEAPGAPSWQQTTGKPMYTYLAYQYDGVFRTEEDIQAETLDYSAITNTLRPGDMRYKDYNGDGAITPDDRVRNDRTNIPLFQGGLNIGARYKNFDLSILFQGATGAQVYVSTGESGSIGNFLLDVYKNRWTIDNPSSEHPRIADRSNQYYSNDNTYWLRSSNYVRLKNIELGYTIPSAFGNKVGISGLRIYVNALNLLTFDKFDVFDPESTGGTGQYYPQAKILNTGLTVTF</sequence>
<evidence type="ECO:0000256" key="6">
    <source>
        <dbReference type="ARBA" id="ARBA00023136"/>
    </source>
</evidence>
<name>A0A1T5MH71_9BACT</name>
<dbReference type="InterPro" id="IPR037066">
    <property type="entry name" value="Plug_dom_sf"/>
</dbReference>
<dbReference type="InterPro" id="IPR018247">
    <property type="entry name" value="EF_Hand_1_Ca_BS"/>
</dbReference>
<reference evidence="10 11" key="1">
    <citation type="submission" date="2017-02" db="EMBL/GenBank/DDBJ databases">
        <authorList>
            <person name="Peterson S.W."/>
        </authorList>
    </citation>
    <scope>NUCLEOTIDE SEQUENCE [LARGE SCALE GENOMIC DNA]</scope>
    <source>
        <strain evidence="10 11">DSM 25262</strain>
    </source>
</reference>
<dbReference type="STRING" id="688867.SAMN05660236_5413"/>
<dbReference type="PROSITE" id="PS52016">
    <property type="entry name" value="TONB_DEPENDENT_REC_3"/>
    <property type="match status" value="1"/>
</dbReference>
<keyword evidence="2 8" id="KW-0813">Transport</keyword>
<proteinExistence type="inferred from homology"/>
<feature type="domain" description="TonB-dependent receptor plug" evidence="9">
    <location>
        <begin position="233"/>
        <end position="340"/>
    </location>
</feature>
<evidence type="ECO:0000313" key="10">
    <source>
        <dbReference type="EMBL" id="SKC87423.1"/>
    </source>
</evidence>
<comment type="subcellular location">
    <subcellularLocation>
        <location evidence="1 8">Cell outer membrane</location>
        <topology evidence="1 8">Multi-pass membrane protein</topology>
    </subcellularLocation>
</comment>
<dbReference type="PANTHER" id="PTHR30069">
    <property type="entry name" value="TONB-DEPENDENT OUTER MEMBRANE RECEPTOR"/>
    <property type="match status" value="1"/>
</dbReference>
<dbReference type="NCBIfam" id="TIGR04056">
    <property type="entry name" value="OMP_RagA_SusC"/>
    <property type="match status" value="1"/>
</dbReference>
<keyword evidence="6 8" id="KW-0472">Membrane</keyword>
<dbReference type="Gene3D" id="2.40.170.20">
    <property type="entry name" value="TonB-dependent receptor, beta-barrel domain"/>
    <property type="match status" value="1"/>
</dbReference>
<dbReference type="InterPro" id="IPR008969">
    <property type="entry name" value="CarboxyPept-like_regulatory"/>
</dbReference>
<keyword evidence="7 8" id="KW-0998">Cell outer membrane</keyword>
<keyword evidence="4 8" id="KW-0812">Transmembrane</keyword>
<evidence type="ECO:0000256" key="3">
    <source>
        <dbReference type="ARBA" id="ARBA00022452"/>
    </source>
</evidence>
<evidence type="ECO:0000256" key="5">
    <source>
        <dbReference type="ARBA" id="ARBA00022729"/>
    </source>
</evidence>
<dbReference type="GO" id="GO:0044718">
    <property type="term" value="P:siderophore transmembrane transport"/>
    <property type="evidence" value="ECO:0007669"/>
    <property type="project" value="TreeGrafter"/>
</dbReference>
<dbReference type="NCBIfam" id="TIGR04057">
    <property type="entry name" value="SusC_RagA_signa"/>
    <property type="match status" value="1"/>
</dbReference>
<dbReference type="Pfam" id="PF07715">
    <property type="entry name" value="Plug"/>
    <property type="match status" value="1"/>
</dbReference>
<accession>A0A1T5MH71</accession>
<evidence type="ECO:0000256" key="8">
    <source>
        <dbReference type="PROSITE-ProRule" id="PRU01360"/>
    </source>
</evidence>
<keyword evidence="3 8" id="KW-1134">Transmembrane beta strand</keyword>
<dbReference type="SUPFAM" id="SSF49464">
    <property type="entry name" value="Carboxypeptidase regulatory domain-like"/>
    <property type="match status" value="1"/>
</dbReference>
<dbReference type="InterPro" id="IPR036942">
    <property type="entry name" value="Beta-barrel_TonB_sf"/>
</dbReference>
<evidence type="ECO:0000256" key="1">
    <source>
        <dbReference type="ARBA" id="ARBA00004571"/>
    </source>
</evidence>
<dbReference type="Pfam" id="PF13715">
    <property type="entry name" value="CarbopepD_reg_2"/>
    <property type="match status" value="1"/>
</dbReference>
<evidence type="ECO:0000256" key="4">
    <source>
        <dbReference type="ARBA" id="ARBA00022692"/>
    </source>
</evidence>
<dbReference type="SUPFAM" id="SSF56935">
    <property type="entry name" value="Porins"/>
    <property type="match status" value="1"/>
</dbReference>
<dbReference type="GO" id="GO:0015344">
    <property type="term" value="F:siderophore uptake transmembrane transporter activity"/>
    <property type="evidence" value="ECO:0007669"/>
    <property type="project" value="TreeGrafter"/>
</dbReference>
<dbReference type="Gene3D" id="2.60.40.1120">
    <property type="entry name" value="Carboxypeptidase-like, regulatory domain"/>
    <property type="match status" value="1"/>
</dbReference>
<evidence type="ECO:0000313" key="11">
    <source>
        <dbReference type="Proteomes" id="UP000190961"/>
    </source>
</evidence>
<evidence type="ECO:0000256" key="2">
    <source>
        <dbReference type="ARBA" id="ARBA00022448"/>
    </source>
</evidence>
<evidence type="ECO:0000259" key="9">
    <source>
        <dbReference type="Pfam" id="PF07715"/>
    </source>
</evidence>
<gene>
    <name evidence="10" type="ORF">SAMN05660236_5413</name>
</gene>
<dbReference type="Proteomes" id="UP000190961">
    <property type="component" value="Unassembled WGS sequence"/>
</dbReference>